<evidence type="ECO:0000256" key="6">
    <source>
        <dbReference type="ARBA" id="ARBA00023026"/>
    </source>
</evidence>
<dbReference type="GO" id="GO:0005886">
    <property type="term" value="C:plasma membrane"/>
    <property type="evidence" value="ECO:0007669"/>
    <property type="project" value="UniProtKB-SubCell"/>
</dbReference>
<dbReference type="InterPro" id="IPR002191">
    <property type="entry name" value="Bac_export_3"/>
</dbReference>
<dbReference type="Pfam" id="PF01313">
    <property type="entry name" value="Bac_export_3"/>
    <property type="match status" value="1"/>
</dbReference>
<dbReference type="Proteomes" id="UP000414233">
    <property type="component" value="Unassembled WGS sequence"/>
</dbReference>
<dbReference type="PRINTS" id="PR00952">
    <property type="entry name" value="TYPE3IMQPROT"/>
</dbReference>
<feature type="transmembrane region" description="Helical" evidence="8">
    <location>
        <begin position="49"/>
        <end position="67"/>
    </location>
</feature>
<evidence type="ECO:0000256" key="5">
    <source>
        <dbReference type="ARBA" id="ARBA00022989"/>
    </source>
</evidence>
<keyword evidence="5 8" id="KW-1133">Transmembrane helix</keyword>
<dbReference type="NCBIfam" id="NF011861">
    <property type="entry name" value="PRK15333.1"/>
    <property type="match status" value="1"/>
</dbReference>
<evidence type="ECO:0000256" key="2">
    <source>
        <dbReference type="ARBA" id="ARBA00006156"/>
    </source>
</evidence>
<dbReference type="GO" id="GO:0009306">
    <property type="term" value="P:protein secretion"/>
    <property type="evidence" value="ECO:0007669"/>
    <property type="project" value="InterPro"/>
</dbReference>
<dbReference type="AlphaFoldDB" id="A0A5E4TED4"/>
<organism evidence="9 10">
    <name type="scientific">Pandoraea terrae</name>
    <dbReference type="NCBI Taxonomy" id="1537710"/>
    <lineage>
        <taxon>Bacteria</taxon>
        <taxon>Pseudomonadati</taxon>
        <taxon>Pseudomonadota</taxon>
        <taxon>Betaproteobacteria</taxon>
        <taxon>Burkholderiales</taxon>
        <taxon>Burkholderiaceae</taxon>
        <taxon>Pandoraea</taxon>
    </lineage>
</organism>
<comment type="similarity">
    <text evidence="2">Belongs to the FliQ/MopD/SpaQ family.</text>
</comment>
<keyword evidence="6" id="KW-0843">Virulence</keyword>
<gene>
    <name evidence="9" type="ORF">PTE30175_01228</name>
</gene>
<accession>A0A5E4TED4</accession>
<sequence>MTDLVFAGNKALYLILMLSAAPVAVATVVGLVVGLLQTVTQVQEQTLPFGIKLLAVSCCLFVLAAWYGETLVAFGQEAIALAMRAR</sequence>
<dbReference type="PANTHER" id="PTHR34040:SF7">
    <property type="entry name" value="SURFACE PRESENTATION OF ANTIGENS PROTEIN SPAQ"/>
    <property type="match status" value="1"/>
</dbReference>
<evidence type="ECO:0000256" key="3">
    <source>
        <dbReference type="ARBA" id="ARBA00022475"/>
    </source>
</evidence>
<dbReference type="InterPro" id="IPR006306">
    <property type="entry name" value="T3SS_HrpO"/>
</dbReference>
<feature type="transmembrane region" description="Helical" evidence="8">
    <location>
        <begin position="12"/>
        <end position="37"/>
    </location>
</feature>
<reference evidence="9 10" key="1">
    <citation type="submission" date="2019-08" db="EMBL/GenBank/DDBJ databases">
        <authorList>
            <person name="Peeters C."/>
        </authorList>
    </citation>
    <scope>NUCLEOTIDE SEQUENCE [LARGE SCALE GENOMIC DNA]</scope>
    <source>
        <strain evidence="9 10">LMG 30175</strain>
    </source>
</reference>
<evidence type="ECO:0000256" key="8">
    <source>
        <dbReference type="SAM" id="Phobius"/>
    </source>
</evidence>
<dbReference type="RefSeq" id="WP_150696175.1">
    <property type="nucleotide sequence ID" value="NZ_CABPRZ010000004.1"/>
</dbReference>
<evidence type="ECO:0000256" key="7">
    <source>
        <dbReference type="ARBA" id="ARBA00023136"/>
    </source>
</evidence>
<dbReference type="NCBIfam" id="TIGR01403">
    <property type="entry name" value="fliQ_rel_III"/>
    <property type="match status" value="1"/>
</dbReference>
<evidence type="ECO:0000256" key="4">
    <source>
        <dbReference type="ARBA" id="ARBA00022692"/>
    </source>
</evidence>
<dbReference type="OrthoDB" id="9806440at2"/>
<evidence type="ECO:0000313" key="10">
    <source>
        <dbReference type="Proteomes" id="UP000414233"/>
    </source>
</evidence>
<evidence type="ECO:0000256" key="1">
    <source>
        <dbReference type="ARBA" id="ARBA00004651"/>
    </source>
</evidence>
<proteinExistence type="inferred from homology"/>
<keyword evidence="10" id="KW-1185">Reference proteome</keyword>
<comment type="subcellular location">
    <subcellularLocation>
        <location evidence="1">Cell membrane</location>
        <topology evidence="1">Multi-pass membrane protein</topology>
    </subcellularLocation>
</comment>
<keyword evidence="3" id="KW-1003">Cell membrane</keyword>
<protein>
    <submittedName>
        <fullName evidence="9">Type III secretion system protein SpaQ</fullName>
    </submittedName>
</protein>
<evidence type="ECO:0000313" key="9">
    <source>
        <dbReference type="EMBL" id="VVD84479.1"/>
    </source>
</evidence>
<dbReference type="PANTHER" id="PTHR34040">
    <property type="entry name" value="FLAGELLAR BIOSYNTHETIC PROTEIN FLIQ"/>
    <property type="match status" value="1"/>
</dbReference>
<name>A0A5E4TED4_9BURK</name>
<keyword evidence="7 8" id="KW-0472">Membrane</keyword>
<keyword evidence="4 8" id="KW-0812">Transmembrane</keyword>
<dbReference type="EMBL" id="CABPRZ010000004">
    <property type="protein sequence ID" value="VVD84479.1"/>
    <property type="molecule type" value="Genomic_DNA"/>
</dbReference>